<dbReference type="NCBIfam" id="TIGR02937">
    <property type="entry name" value="sigma70-ECF"/>
    <property type="match status" value="1"/>
</dbReference>
<dbReference type="SUPFAM" id="SSF88946">
    <property type="entry name" value="Sigma2 domain of RNA polymerase sigma factors"/>
    <property type="match status" value="1"/>
</dbReference>
<evidence type="ECO:0000259" key="5">
    <source>
        <dbReference type="Pfam" id="PF04542"/>
    </source>
</evidence>
<dbReference type="GO" id="GO:0006352">
    <property type="term" value="P:DNA-templated transcription initiation"/>
    <property type="evidence" value="ECO:0007669"/>
    <property type="project" value="InterPro"/>
</dbReference>
<evidence type="ECO:0000313" key="7">
    <source>
        <dbReference type="EMBL" id="QSX08307.1"/>
    </source>
</evidence>
<dbReference type="CDD" id="cd06171">
    <property type="entry name" value="Sigma70_r4"/>
    <property type="match status" value="1"/>
</dbReference>
<dbReference type="InterPro" id="IPR014284">
    <property type="entry name" value="RNA_pol_sigma-70_dom"/>
</dbReference>
<dbReference type="GO" id="GO:0016987">
    <property type="term" value="F:sigma factor activity"/>
    <property type="evidence" value="ECO:0007669"/>
    <property type="project" value="UniProtKB-KW"/>
</dbReference>
<evidence type="ECO:0000259" key="6">
    <source>
        <dbReference type="Pfam" id="PF08281"/>
    </source>
</evidence>
<dbReference type="PANTHER" id="PTHR43133">
    <property type="entry name" value="RNA POLYMERASE ECF-TYPE SIGMA FACTO"/>
    <property type="match status" value="1"/>
</dbReference>
<dbReference type="InterPro" id="IPR007627">
    <property type="entry name" value="RNA_pol_sigma70_r2"/>
</dbReference>
<feature type="domain" description="RNA polymerase sigma-70 region 2" evidence="5">
    <location>
        <begin position="23"/>
        <end position="89"/>
    </location>
</feature>
<reference evidence="7" key="1">
    <citation type="submission" date="2021-03" db="EMBL/GenBank/DDBJ databases">
        <title>Alkalibacter marinus sp. nov., isolated from tidal flat sediment.</title>
        <authorList>
            <person name="Namirimu T."/>
            <person name="Yang J.-A."/>
            <person name="Yang S.-H."/>
            <person name="Kim Y.-J."/>
            <person name="Kwon K.K."/>
        </authorList>
    </citation>
    <scope>NUCLEOTIDE SEQUENCE</scope>
    <source>
        <strain evidence="7">ES005</strain>
    </source>
</reference>
<dbReference type="InterPro" id="IPR013325">
    <property type="entry name" value="RNA_pol_sigma_r2"/>
</dbReference>
<name>A0A974XED2_9FIRM</name>
<feature type="domain" description="RNA polymerase sigma factor 70 region 4 type 2" evidence="6">
    <location>
        <begin position="118"/>
        <end position="170"/>
    </location>
</feature>
<proteinExistence type="inferred from homology"/>
<evidence type="ECO:0000256" key="3">
    <source>
        <dbReference type="ARBA" id="ARBA00023082"/>
    </source>
</evidence>
<dbReference type="SUPFAM" id="SSF88659">
    <property type="entry name" value="Sigma3 and sigma4 domains of RNA polymerase sigma factors"/>
    <property type="match status" value="1"/>
</dbReference>
<evidence type="ECO:0000256" key="1">
    <source>
        <dbReference type="ARBA" id="ARBA00010641"/>
    </source>
</evidence>
<dbReference type="RefSeq" id="WP_207299649.1">
    <property type="nucleotide sequence ID" value="NZ_CP071444.1"/>
</dbReference>
<dbReference type="Proteomes" id="UP000663499">
    <property type="component" value="Chromosome"/>
</dbReference>
<keyword evidence="8" id="KW-1185">Reference proteome</keyword>
<dbReference type="Gene3D" id="1.10.10.10">
    <property type="entry name" value="Winged helix-like DNA-binding domain superfamily/Winged helix DNA-binding domain"/>
    <property type="match status" value="1"/>
</dbReference>
<dbReference type="InterPro" id="IPR039425">
    <property type="entry name" value="RNA_pol_sigma-70-like"/>
</dbReference>
<keyword evidence="4" id="KW-0804">Transcription</keyword>
<gene>
    <name evidence="7" type="ORF">J0B03_11030</name>
</gene>
<dbReference type="EMBL" id="CP071444">
    <property type="protein sequence ID" value="QSX08307.1"/>
    <property type="molecule type" value="Genomic_DNA"/>
</dbReference>
<dbReference type="KEGG" id="alka:J0B03_11030"/>
<dbReference type="InterPro" id="IPR036388">
    <property type="entry name" value="WH-like_DNA-bd_sf"/>
</dbReference>
<dbReference type="PANTHER" id="PTHR43133:SF51">
    <property type="entry name" value="RNA POLYMERASE SIGMA FACTOR"/>
    <property type="match status" value="1"/>
</dbReference>
<evidence type="ECO:0000256" key="4">
    <source>
        <dbReference type="ARBA" id="ARBA00023163"/>
    </source>
</evidence>
<keyword evidence="3" id="KW-0731">Sigma factor</keyword>
<dbReference type="Gene3D" id="1.10.1740.10">
    <property type="match status" value="1"/>
</dbReference>
<dbReference type="Pfam" id="PF08281">
    <property type="entry name" value="Sigma70_r4_2"/>
    <property type="match status" value="1"/>
</dbReference>
<evidence type="ECO:0000313" key="8">
    <source>
        <dbReference type="Proteomes" id="UP000663499"/>
    </source>
</evidence>
<comment type="similarity">
    <text evidence="1">Belongs to the sigma-70 factor family. ECF subfamily.</text>
</comment>
<evidence type="ECO:0000256" key="2">
    <source>
        <dbReference type="ARBA" id="ARBA00023015"/>
    </source>
</evidence>
<dbReference type="InterPro" id="IPR013324">
    <property type="entry name" value="RNA_pol_sigma_r3/r4-like"/>
</dbReference>
<accession>A0A974XED2</accession>
<dbReference type="AlphaFoldDB" id="A0A974XED2"/>
<protein>
    <submittedName>
        <fullName evidence="7">Sigma-70 family RNA polymerase sigma factor</fullName>
    </submittedName>
</protein>
<sequence length="183" mass="21609">MDPIEKNILEDFQKGNKEAFGLLMEKYGNAVYNMLARMISDREEAKDLTQETFLKAYRNRKNFHGDSSFYTWVYKIALNSARDYWRRKKETYPLSDADILRDESSQTEQLVMERLDHQMILQAIDGLEEEFREAVILRDVLGLSYQEIGNLTDVPEGTVKSRISRGRHRLREDLKMLHQKREG</sequence>
<dbReference type="Pfam" id="PF04542">
    <property type="entry name" value="Sigma70_r2"/>
    <property type="match status" value="1"/>
</dbReference>
<dbReference type="InterPro" id="IPR013249">
    <property type="entry name" value="RNA_pol_sigma70_r4_t2"/>
</dbReference>
<keyword evidence="2" id="KW-0805">Transcription regulation</keyword>
<organism evidence="7 8">
    <name type="scientific">Alkalibacter rhizosphaerae</name>
    <dbReference type="NCBI Taxonomy" id="2815577"/>
    <lineage>
        <taxon>Bacteria</taxon>
        <taxon>Bacillati</taxon>
        <taxon>Bacillota</taxon>
        <taxon>Clostridia</taxon>
        <taxon>Eubacteriales</taxon>
        <taxon>Eubacteriaceae</taxon>
        <taxon>Alkalibacter</taxon>
    </lineage>
</organism>
<dbReference type="GO" id="GO:0003677">
    <property type="term" value="F:DNA binding"/>
    <property type="evidence" value="ECO:0007669"/>
    <property type="project" value="InterPro"/>
</dbReference>